<dbReference type="InterPro" id="IPR001137">
    <property type="entry name" value="Glyco_hydro_11"/>
</dbReference>
<evidence type="ECO:0000256" key="5">
    <source>
        <dbReference type="ARBA" id="ARBA00012590"/>
    </source>
</evidence>
<feature type="active site" description="Nucleophile" evidence="12">
    <location>
        <position position="123"/>
    </location>
</feature>
<keyword evidence="11 12" id="KW-0624">Polysaccharide degradation</keyword>
<gene>
    <name evidence="16" type="ORF">CNMCM5793_006702</name>
    <name evidence="17" type="ORF">CNMCM6106_003736</name>
</gene>
<feature type="active site" description="Proton donor" evidence="12">
    <location>
        <position position="212"/>
    </location>
</feature>
<keyword evidence="18" id="KW-1185">Reference proteome</keyword>
<feature type="domain" description="GH11" evidence="15">
    <location>
        <begin position="37"/>
        <end position="225"/>
    </location>
</feature>
<protein>
    <recommendedName>
        <fullName evidence="5 12">Endo-1,4-beta-xylanase</fullName>
        <ecNumber evidence="5 12">3.2.1.8</ecNumber>
    </recommendedName>
</protein>
<dbReference type="GO" id="GO:0031176">
    <property type="term" value="F:endo-1,4-beta-xylanase activity"/>
    <property type="evidence" value="ECO:0007669"/>
    <property type="project" value="UniProtKB-UniRule"/>
</dbReference>
<keyword evidence="9 12" id="KW-0119">Carbohydrate metabolism</keyword>
<dbReference type="Proteomes" id="UP000630445">
    <property type="component" value="Unassembled WGS sequence"/>
</dbReference>
<comment type="pathway">
    <text evidence="3 12 13">Glycan degradation; xylan degradation.</text>
</comment>
<evidence type="ECO:0000256" key="14">
    <source>
        <dbReference type="SAM" id="SignalP"/>
    </source>
</evidence>
<evidence type="ECO:0000313" key="17">
    <source>
        <dbReference type="EMBL" id="KAF7157753.1"/>
    </source>
</evidence>
<feature type="signal peptide" evidence="14">
    <location>
        <begin position="1"/>
        <end position="19"/>
    </location>
</feature>
<dbReference type="Proteomes" id="UP000662466">
    <property type="component" value="Unassembled WGS sequence"/>
</dbReference>
<comment type="catalytic activity">
    <reaction evidence="1 12 13">
        <text>Endohydrolysis of (1-&gt;4)-beta-D-xylosidic linkages in xylans.</text>
        <dbReference type="EC" id="3.2.1.8"/>
    </reaction>
</comment>
<reference evidence="16" key="1">
    <citation type="submission" date="2020-06" db="EMBL/GenBank/DDBJ databases">
        <title>Draft genome sequences of strains closely related to Aspergillus parafelis and Aspergillus hiratsukae.</title>
        <authorList>
            <person name="Dos Santos R.A.C."/>
            <person name="Rivero-Menendez O."/>
            <person name="Steenwyk J.L."/>
            <person name="Mead M.E."/>
            <person name="Goldman G.H."/>
            <person name="Alastruey-Izquierdo A."/>
            <person name="Rokas A."/>
        </authorList>
    </citation>
    <scope>NUCLEOTIDE SEQUENCE</scope>
    <source>
        <strain evidence="16">CNM-CM5793</strain>
        <strain evidence="17">CNM-CM6106</strain>
    </source>
</reference>
<evidence type="ECO:0000256" key="10">
    <source>
        <dbReference type="ARBA" id="ARBA00023295"/>
    </source>
</evidence>
<keyword evidence="6 12" id="KW-0858">Xylan degradation</keyword>
<dbReference type="UniPathway" id="UPA00114"/>
<comment type="similarity">
    <text evidence="4 12 13">Belongs to the glycosyl hydrolase 11 (cellulase G) family.</text>
</comment>
<keyword evidence="7 14" id="KW-0732">Signal</keyword>
<accession>A0A8H6P4J3</accession>
<dbReference type="PRINTS" id="PR00911">
    <property type="entry name" value="GLHYDRLASE11"/>
</dbReference>
<comment type="function">
    <text evidence="2">Endo-1,4-beta-xylanase involved in the hydrolysis of xylan, a major structural heterogeneous polysaccharide found in plant biomass representing the second most abundant polysaccharide in the biosphere, after cellulose.</text>
</comment>
<evidence type="ECO:0000256" key="1">
    <source>
        <dbReference type="ARBA" id="ARBA00000681"/>
    </source>
</evidence>
<name>A0A8H6P4J3_9EURO</name>
<dbReference type="InterPro" id="IPR013320">
    <property type="entry name" value="ConA-like_dom_sf"/>
</dbReference>
<dbReference type="PANTHER" id="PTHR46828">
    <property type="entry name" value="ENDO-1,4-BETA-XYLANASE A-RELATED"/>
    <property type="match status" value="1"/>
</dbReference>
<evidence type="ECO:0000313" key="16">
    <source>
        <dbReference type="EMBL" id="KAF7117610.1"/>
    </source>
</evidence>
<dbReference type="OrthoDB" id="2115822at2759"/>
<evidence type="ECO:0000256" key="6">
    <source>
        <dbReference type="ARBA" id="ARBA00022651"/>
    </source>
</evidence>
<keyword evidence="10 12" id="KW-0326">Glycosidase</keyword>
<dbReference type="GO" id="GO:0045493">
    <property type="term" value="P:xylan catabolic process"/>
    <property type="evidence" value="ECO:0007669"/>
    <property type="project" value="UniProtKB-UniRule"/>
</dbReference>
<evidence type="ECO:0000259" key="15">
    <source>
        <dbReference type="PROSITE" id="PS51761"/>
    </source>
</evidence>
<evidence type="ECO:0000256" key="2">
    <source>
        <dbReference type="ARBA" id="ARBA00002059"/>
    </source>
</evidence>
<evidence type="ECO:0000256" key="8">
    <source>
        <dbReference type="ARBA" id="ARBA00022801"/>
    </source>
</evidence>
<evidence type="ECO:0000256" key="13">
    <source>
        <dbReference type="RuleBase" id="RU362015"/>
    </source>
</evidence>
<dbReference type="Pfam" id="PF00457">
    <property type="entry name" value="Glyco_hydro_11"/>
    <property type="match status" value="1"/>
</dbReference>
<evidence type="ECO:0000256" key="3">
    <source>
        <dbReference type="ARBA" id="ARBA00004851"/>
    </source>
</evidence>
<keyword evidence="8 12" id="KW-0378">Hydrolase</keyword>
<dbReference type="EMBL" id="JACBAD010002086">
    <property type="protein sequence ID" value="KAF7117610.1"/>
    <property type="molecule type" value="Genomic_DNA"/>
</dbReference>
<dbReference type="PROSITE" id="PS51761">
    <property type="entry name" value="GH11_3"/>
    <property type="match status" value="1"/>
</dbReference>
<evidence type="ECO:0000256" key="4">
    <source>
        <dbReference type="ARBA" id="ARBA00007792"/>
    </source>
</evidence>
<proteinExistence type="inferred from homology"/>
<dbReference type="PROSITE" id="PS00776">
    <property type="entry name" value="GH11_1"/>
    <property type="match status" value="1"/>
</dbReference>
<evidence type="ECO:0000256" key="7">
    <source>
        <dbReference type="ARBA" id="ARBA00022729"/>
    </source>
</evidence>
<evidence type="ECO:0000256" key="12">
    <source>
        <dbReference type="PROSITE-ProRule" id="PRU01097"/>
    </source>
</evidence>
<dbReference type="AlphaFoldDB" id="A0A8H6P4J3"/>
<dbReference type="EC" id="3.2.1.8" evidence="5 12"/>
<feature type="chain" id="PRO_5035140758" description="Endo-1,4-beta-xylanase" evidence="14">
    <location>
        <begin position="20"/>
        <end position="229"/>
    </location>
</feature>
<dbReference type="InterPro" id="IPR033123">
    <property type="entry name" value="GH11_dom"/>
</dbReference>
<dbReference type="InterPro" id="IPR018208">
    <property type="entry name" value="GH11_AS_1"/>
</dbReference>
<evidence type="ECO:0000256" key="11">
    <source>
        <dbReference type="ARBA" id="ARBA00023326"/>
    </source>
</evidence>
<dbReference type="PANTHER" id="PTHR46828:SF2">
    <property type="entry name" value="ENDO-1,4-BETA-XYLANASE A-RELATED"/>
    <property type="match status" value="1"/>
</dbReference>
<dbReference type="Gene3D" id="2.60.120.180">
    <property type="match status" value="1"/>
</dbReference>
<sequence length="229" mass="25361">MFSLTSFLVIASAMAGVFCASPPELAKRESTEIGKRQIAPNQQGYNNDYFYSFWSDGVGYAQYTNKAQGEYNVQWSGVGDFTCGKGWNPGWWGNVVNFAGGFGPSGGNAYLAVYGWTEDPLVEYYIVENWTGNPPGGEYVTTIYSDGSYYNIERAMRYDSPSIAGTQTFQQFWSIRQTPRTEGTVTTANHFQAWADNGMLLGTFNYQIMLTEAYGPGASGWSDISVWTS</sequence>
<organism evidence="16 18">
    <name type="scientific">Aspergillus hiratsukae</name>
    <dbReference type="NCBI Taxonomy" id="1194566"/>
    <lineage>
        <taxon>Eukaryota</taxon>
        <taxon>Fungi</taxon>
        <taxon>Dikarya</taxon>
        <taxon>Ascomycota</taxon>
        <taxon>Pezizomycotina</taxon>
        <taxon>Eurotiomycetes</taxon>
        <taxon>Eurotiomycetidae</taxon>
        <taxon>Eurotiales</taxon>
        <taxon>Aspergillaceae</taxon>
        <taxon>Aspergillus</taxon>
        <taxon>Aspergillus subgen. Fumigati</taxon>
    </lineage>
</organism>
<comment type="caution">
    <text evidence="16">The sequence shown here is derived from an EMBL/GenBank/DDBJ whole genome shotgun (WGS) entry which is preliminary data.</text>
</comment>
<dbReference type="SUPFAM" id="SSF49899">
    <property type="entry name" value="Concanavalin A-like lectins/glucanases"/>
    <property type="match status" value="1"/>
</dbReference>
<evidence type="ECO:0000256" key="9">
    <source>
        <dbReference type="ARBA" id="ARBA00023277"/>
    </source>
</evidence>
<evidence type="ECO:0000313" key="18">
    <source>
        <dbReference type="Proteomes" id="UP000630445"/>
    </source>
</evidence>
<dbReference type="EMBL" id="JACBAF010002297">
    <property type="protein sequence ID" value="KAF7157753.1"/>
    <property type="molecule type" value="Genomic_DNA"/>
</dbReference>
<dbReference type="InterPro" id="IPR013319">
    <property type="entry name" value="GH11/12"/>
</dbReference>